<dbReference type="Proteomes" id="UP000034547">
    <property type="component" value="Unassembled WGS sequence"/>
</dbReference>
<dbReference type="EMBL" id="JJPW01000070">
    <property type="protein sequence ID" value="KKG99355.1"/>
    <property type="molecule type" value="Genomic_DNA"/>
</dbReference>
<evidence type="ECO:0000313" key="19">
    <source>
        <dbReference type="EMBL" id="KKH72152.1"/>
    </source>
</evidence>
<dbReference type="EMBL" id="JJQT01000238">
    <property type="protein sequence ID" value="KKH72610.1"/>
    <property type="molecule type" value="Genomic_DNA"/>
</dbReference>
<dbReference type="EMBL" id="JJOT01000097">
    <property type="protein sequence ID" value="KKG00541.1"/>
    <property type="molecule type" value="Genomic_DNA"/>
</dbReference>
<dbReference type="EMBL" id="JJQR01000139">
    <property type="protein sequence ID" value="KKH72152.1"/>
    <property type="molecule type" value="Genomic_DNA"/>
</dbReference>
<evidence type="ECO:0000313" key="30">
    <source>
        <dbReference type="Proteomes" id="UP000033864"/>
    </source>
</evidence>
<evidence type="ECO:0000313" key="22">
    <source>
        <dbReference type="EMBL" id="KKH85411.1"/>
    </source>
</evidence>
<dbReference type="Proteomes" id="UP000033864">
    <property type="component" value="Unassembled WGS sequence"/>
</dbReference>
<gene>
    <name evidence="4" type="ORF">DU31_12325</name>
    <name evidence="6" type="ORF">DU33_19410</name>
    <name evidence="3" type="ORF">DU40_17940</name>
    <name evidence="7" type="ORF">DU45_20390</name>
    <name evidence="13" type="ORF">DU50_02720</name>
    <name evidence="14" type="ORF">DU54_04710</name>
    <name evidence="8" type="ORF">DU55_04530</name>
    <name evidence="10" type="ORF">DU56_04620</name>
    <name evidence="5" type="ORF">DU64_05390</name>
    <name evidence="11" type="ORF">DU66_09295</name>
    <name evidence="12" type="ORF">DU68_01385</name>
    <name evidence="9" type="ORF">DU69_08260</name>
    <name evidence="18" type="ORF">DU73_11395</name>
    <name evidence="17" type="ORF">DU75_02860</name>
    <name evidence="16" type="ORF">DU76_04185</name>
    <name evidence="21" type="ORF">DU77_05330</name>
    <name evidence="20" type="ORF">DU78_01705</name>
    <name evidence="24" type="ORF">DU79_05255</name>
    <name evidence="26" type="ORF">DU81_11515</name>
    <name evidence="22" type="ORF">DU82_04615</name>
    <name evidence="27" type="ORF">DU83_04675</name>
    <name evidence="25" type="ORF">DU84_05025</name>
    <name evidence="15" type="ORF">DU85_09390</name>
    <name evidence="19" type="ORF">DU86_03940</name>
    <name evidence="23" type="ORF">DU88_06155</name>
</gene>
<dbReference type="EMBL" id="JJQX01000165">
    <property type="protein sequence ID" value="KKH92274.1"/>
    <property type="molecule type" value="Genomic_DNA"/>
</dbReference>
<evidence type="ECO:0000313" key="35">
    <source>
        <dbReference type="Proteomes" id="UP000034188"/>
    </source>
</evidence>
<dbReference type="PATRIC" id="fig|2209.42.peg.4236"/>
<feature type="compositionally biased region" description="Polar residues" evidence="1">
    <location>
        <begin position="552"/>
        <end position="569"/>
    </location>
</feature>
<evidence type="ECO:0000313" key="9">
    <source>
        <dbReference type="EMBL" id="KKG94018.1"/>
    </source>
</evidence>
<evidence type="ECO:0000313" key="48">
    <source>
        <dbReference type="Proteomes" id="UP000034842"/>
    </source>
</evidence>
<dbReference type="Proteomes" id="UP000034040">
    <property type="component" value="Unassembled WGS sequence"/>
</dbReference>
<feature type="transmembrane region" description="Helical" evidence="2">
    <location>
        <begin position="583"/>
        <end position="603"/>
    </location>
</feature>
<dbReference type="Proteomes" id="UP000034566">
    <property type="component" value="Unassembled WGS sequence"/>
</dbReference>
<evidence type="ECO:0000313" key="26">
    <source>
        <dbReference type="EMBL" id="KKI01743.1"/>
    </source>
</evidence>
<dbReference type="Proteomes" id="UP000034232">
    <property type="component" value="Unassembled WGS sequence"/>
</dbReference>
<evidence type="ECO:0000313" key="38">
    <source>
        <dbReference type="Proteomes" id="UP000034279"/>
    </source>
</evidence>
<dbReference type="Proteomes" id="UP000034279">
    <property type="component" value="Unassembled WGS sequence"/>
</dbReference>
<evidence type="ECO:0000313" key="12">
    <source>
        <dbReference type="EMBL" id="KKH02817.1"/>
    </source>
</evidence>
<dbReference type="EMBL" id="JJOR01000040">
    <property type="protein sequence ID" value="KKG07118.1"/>
    <property type="molecule type" value="Genomic_DNA"/>
</dbReference>
<dbReference type="Proteomes" id="UP000033814">
    <property type="component" value="Unassembled WGS sequence"/>
</dbReference>
<dbReference type="InterPro" id="IPR026453">
    <property type="entry name" value="PGF_pre_PGF"/>
</dbReference>
<evidence type="ECO:0000313" key="27">
    <source>
        <dbReference type="EMBL" id="KKI05520.1"/>
    </source>
</evidence>
<evidence type="ECO:0000313" key="8">
    <source>
        <dbReference type="EMBL" id="KKG83974.1"/>
    </source>
</evidence>
<evidence type="ECO:0000313" key="46">
    <source>
        <dbReference type="Proteomes" id="UP000034758"/>
    </source>
</evidence>
<dbReference type="EMBL" id="JJQJ01000170">
    <property type="protein sequence ID" value="KKH46011.1"/>
    <property type="molecule type" value="Genomic_DNA"/>
</dbReference>
<evidence type="ECO:0000313" key="50">
    <source>
        <dbReference type="Proteomes" id="UP000034925"/>
    </source>
</evidence>
<dbReference type="Proteomes" id="UP000034692">
    <property type="component" value="Unassembled WGS sequence"/>
</dbReference>
<evidence type="ECO:0000313" key="31">
    <source>
        <dbReference type="Proteomes" id="UP000033885"/>
    </source>
</evidence>
<protein>
    <recommendedName>
        <fullName evidence="52">TIGR04279 domain-containing protein</fullName>
    </recommendedName>
</protein>
<evidence type="ECO:0000313" key="33">
    <source>
        <dbReference type="Proteomes" id="UP000034040"/>
    </source>
</evidence>
<dbReference type="Proteomes" id="UP000034188">
    <property type="component" value="Unassembled WGS sequence"/>
</dbReference>
<evidence type="ECO:0000313" key="3">
    <source>
        <dbReference type="EMBL" id="KKG00541.1"/>
    </source>
</evidence>
<reference evidence="28 29" key="1">
    <citation type="journal article" date="2015" name="ISME J.">
        <title>Genomic and phenotypic differentiation among Methanosarcina mazei populations from Columbia River sediment.</title>
        <authorList>
            <person name="Youngblut N.D."/>
            <person name="Wirth J.S."/>
            <person name="Henriksen J.R."/>
            <person name="Smith M."/>
            <person name="Simon H."/>
            <person name="Metcalf W.W."/>
            <person name="Whitaker R.J."/>
        </authorList>
    </citation>
    <scope>NUCLEOTIDE SEQUENCE [LARGE SCALE GENOMIC DNA]</scope>
    <source>
        <strain evidence="14 46">1.H.A.1A.1</strain>
        <strain evidence="13 32">1.H.A.1A.3</strain>
        <strain evidence="15 30">1.H.A.1A.6</strain>
        <strain evidence="16 36">1.H.A.2.3</strain>
        <strain evidence="17 45">1.H.A.2.7</strain>
        <strain evidence="18">1.H.A.2.8</strain>
        <strain evidence="19 50">1.H.M.1A.1</strain>
        <strain evidence="21 33">1.H.M.1A.2</strain>
        <strain evidence="20 48">1.H.M.1A.3</strain>
        <strain evidence="22 28">1.H.M.2.2</strain>
        <strain evidence="23 51">1.H.M.2.3</strain>
        <strain evidence="24 44">1.H.M.2.4</strain>
        <strain evidence="25 49">1.H.T.2.1</strain>
        <strain evidence="26 31">1.H.T.2.3</strain>
        <strain evidence="27 40">1.H.T.2.5</strain>
        <strain evidence="4 34">2.F.A.2.3</strain>
        <strain evidence="3 42">2.F.T.0.2</strain>
        <strain evidence="6 35">3.F.T.1A.1</strain>
        <strain evidence="5 38">3.F.T.1A.2</strain>
        <strain evidence="7 41">3.F.T.1A.4</strain>
        <strain evidence="8 47">3.H.A.2.4</strain>
        <strain evidence="9 43">3.H.M.1A.1</strain>
        <strain evidence="11 39">3.H.M.1B.1</strain>
        <strain evidence="12 29">3.H.M.1B.2</strain>
        <strain evidence="10 37">3.H.M.1B.5</strain>
    </source>
</reference>
<dbReference type="Proteomes" id="UP000034021">
    <property type="component" value="Unassembled WGS sequence"/>
</dbReference>
<dbReference type="EMBL" id="JJQW01000016">
    <property type="protein sequence ID" value="KKH90765.1"/>
    <property type="molecule type" value="Genomic_DNA"/>
</dbReference>
<evidence type="ECO:0000313" key="20">
    <source>
        <dbReference type="EMBL" id="KKH72610.1"/>
    </source>
</evidence>
<evidence type="ECO:0000313" key="11">
    <source>
        <dbReference type="EMBL" id="KKH00348.1"/>
    </source>
</evidence>
<keyword evidence="2" id="KW-0812">Transmembrane</keyword>
<dbReference type="EMBL" id="JJPI01000019">
    <property type="protein sequence ID" value="KKG57575.1"/>
    <property type="molecule type" value="Genomic_DNA"/>
</dbReference>
<evidence type="ECO:0000313" key="14">
    <source>
        <dbReference type="EMBL" id="KKH38378.1"/>
    </source>
</evidence>
<dbReference type="EMBL" id="JJQP01000086">
    <property type="protein sequence ID" value="KKH68505.1"/>
    <property type="molecule type" value="Genomic_DNA"/>
</dbReference>
<accession>A0A0F8IIV8</accession>
<evidence type="ECO:0000256" key="2">
    <source>
        <dbReference type="SAM" id="Phobius"/>
    </source>
</evidence>
<dbReference type="Proteomes" id="UP000034657">
    <property type="component" value="Unassembled WGS sequence"/>
</dbReference>
<evidence type="ECO:0000313" key="29">
    <source>
        <dbReference type="Proteomes" id="UP000033835"/>
    </source>
</evidence>
<dbReference type="EMBL" id="JJPP01000008">
    <property type="protein sequence ID" value="KKG83974.1"/>
    <property type="molecule type" value="Genomic_DNA"/>
</dbReference>
<evidence type="ECO:0000313" key="23">
    <source>
        <dbReference type="EMBL" id="KKH90765.1"/>
    </source>
</evidence>
<evidence type="ECO:0000313" key="13">
    <source>
        <dbReference type="EMBL" id="KKH38018.1"/>
    </source>
</evidence>
<evidence type="ECO:0000313" key="24">
    <source>
        <dbReference type="EMBL" id="KKH92274.1"/>
    </source>
</evidence>
<evidence type="ECO:0008006" key="52">
    <source>
        <dbReference type="Google" id="ProtNLM"/>
    </source>
</evidence>
<dbReference type="Proteomes" id="UP000034597">
    <property type="component" value="Unassembled WGS sequence"/>
</dbReference>
<dbReference type="AlphaFoldDB" id="A0A0F8IIV8"/>
<evidence type="ECO:0000313" key="28">
    <source>
        <dbReference type="Proteomes" id="UP000033814"/>
    </source>
</evidence>
<dbReference type="Proteomes" id="UP000034925">
    <property type="component" value="Unassembled WGS sequence"/>
</dbReference>
<dbReference type="Proteomes" id="UP000034817">
    <property type="component" value="Unassembled WGS sequence"/>
</dbReference>
<evidence type="ECO:0000313" key="5">
    <source>
        <dbReference type="EMBL" id="KKG56913.1"/>
    </source>
</evidence>
<evidence type="ECO:0000313" key="47">
    <source>
        <dbReference type="Proteomes" id="UP000034817"/>
    </source>
</evidence>
<dbReference type="Proteomes" id="UP000034253">
    <property type="component" value="Unassembled WGS sequence"/>
</dbReference>
<evidence type="ECO:0000313" key="25">
    <source>
        <dbReference type="EMBL" id="KKH93758.1"/>
    </source>
</evidence>
<dbReference type="EMBL" id="JJQM01000099">
    <property type="protein sequence ID" value="KKH54216.1"/>
    <property type="molecule type" value="Genomic_DNA"/>
</dbReference>
<dbReference type="Proteomes" id="UP000034937">
    <property type="component" value="Unassembled WGS sequence"/>
</dbReference>
<evidence type="ECO:0000313" key="4">
    <source>
        <dbReference type="EMBL" id="KKG07118.1"/>
    </source>
</evidence>
<evidence type="ECO:0000313" key="34">
    <source>
        <dbReference type="Proteomes" id="UP000034142"/>
    </source>
</evidence>
<evidence type="ECO:0000313" key="21">
    <source>
        <dbReference type="EMBL" id="KKH77535.1"/>
    </source>
</evidence>
<evidence type="ECO:0000313" key="6">
    <source>
        <dbReference type="EMBL" id="KKG57575.1"/>
    </source>
</evidence>
<evidence type="ECO:0000313" key="18">
    <source>
        <dbReference type="EMBL" id="KKH68505.1"/>
    </source>
</evidence>
<dbReference type="EMBL" id="JJQH01000134">
    <property type="protein sequence ID" value="KKH38018.1"/>
    <property type="molecule type" value="Genomic_DNA"/>
</dbReference>
<evidence type="ECO:0000313" key="44">
    <source>
        <dbReference type="Proteomes" id="UP000034668"/>
    </source>
</evidence>
<evidence type="ECO:0000313" key="43">
    <source>
        <dbReference type="Proteomes" id="UP000034657"/>
    </source>
</evidence>
<dbReference type="Proteomes" id="UP000033885">
    <property type="component" value="Unassembled WGS sequence"/>
</dbReference>
<evidence type="ECO:0000313" key="41">
    <source>
        <dbReference type="Proteomes" id="UP000034566"/>
    </source>
</evidence>
<evidence type="ECO:0000313" key="17">
    <source>
        <dbReference type="EMBL" id="KKH67682.1"/>
    </source>
</evidence>
<name>A0A0F8IIV8_METMZ</name>
<evidence type="ECO:0000313" key="49">
    <source>
        <dbReference type="Proteomes" id="UP000034872"/>
    </source>
</evidence>
<evidence type="ECO:0000256" key="1">
    <source>
        <dbReference type="SAM" id="MobiDB-lite"/>
    </source>
</evidence>
<dbReference type="EMBL" id="JJPV01000023">
    <property type="protein sequence ID" value="KKH02817.1"/>
    <property type="molecule type" value="Genomic_DNA"/>
</dbReference>
<dbReference type="Proteomes" id="UP000034468">
    <property type="component" value="Unassembled WGS sequence"/>
</dbReference>
<dbReference type="EMBL" id="JJQV01000031">
    <property type="protein sequence ID" value="KKH85411.1"/>
    <property type="molecule type" value="Genomic_DNA"/>
</dbReference>
<keyword evidence="2" id="KW-1133">Transmembrane helix</keyword>
<dbReference type="NCBIfam" id="TIGR04213">
    <property type="entry name" value="PGF_pre_PGF"/>
    <property type="match status" value="1"/>
</dbReference>
<dbReference type="Proteomes" id="UP000034872">
    <property type="component" value="Unassembled WGS sequence"/>
</dbReference>
<evidence type="ECO:0000313" key="39">
    <source>
        <dbReference type="Proteomes" id="UP000034468"/>
    </source>
</evidence>
<keyword evidence="2" id="KW-0472">Membrane</keyword>
<evidence type="ECO:0000313" key="42">
    <source>
        <dbReference type="Proteomes" id="UP000034597"/>
    </source>
</evidence>
<dbReference type="Proteomes" id="UP000034758">
    <property type="component" value="Unassembled WGS sequence"/>
</dbReference>
<evidence type="ECO:0000313" key="32">
    <source>
        <dbReference type="Proteomes" id="UP000034021"/>
    </source>
</evidence>
<evidence type="ECO:0000313" key="45">
    <source>
        <dbReference type="Proteomes" id="UP000034692"/>
    </source>
</evidence>
<sequence length="619" mass="68214">MLVLALFILTSAPAMAGGEKADIKPVGSLNFTDKTVYFLDHTSDPKEGNWITLGCPDEGRRIQLPSPLKLTYNGPKYKEYGGASGTLNKEEGESYTIKYPSTSSYTSHPVYLSGEKVTMSFHGDSRLKWKYVDVYLFRVNSGSARELFDALNAGNIGSLDSLFEESVGEEYKKYPNLKLDGQGDLSDRDLGSLEAGQYFIVMVQQNDESLTVFSSTAFVVTEYELCVSSCPSIIKGDDLDITVTLKKAPYESGCTYGAVLIKEQAYKANIEVNSDGTKDGTSVIVNDLDIIEEFDINSSNYRSKLTKNELQTEIQTLIGEGNGAIAIGNAGDNRLSLTTFDLPVGCYYLLVGAYSPEKGLVGLNQLDLEIKSKGSSKKDNKKEFSESKKNVKTKHSCQRFVSNGKGVKFEFKDATNPVGYIKFNSKKTAGSITAIVEELKGRSSLASADPQGIVYKHLNIRIGDNNFANSKNIENAVVGFKVGKEWMDENHINKDTIALQHYNGDQWESLKTKEVDEDGKYIYFEAETPSFSPYAITASKNILEIEEKTEGDNSQFVSGGNQQDNSESVMESDMFPKENGNSILRIASFFIGFLVIIAIGTIIKKKIAGQEDEDEDLEE</sequence>
<dbReference type="EMBL" id="JJQO01000075">
    <property type="protein sequence ID" value="KKH67682.1"/>
    <property type="molecule type" value="Genomic_DNA"/>
</dbReference>
<dbReference type="EMBL" id="JJRB01000027">
    <property type="protein sequence ID" value="KKI05520.1"/>
    <property type="molecule type" value="Genomic_DNA"/>
</dbReference>
<evidence type="ECO:0000313" key="36">
    <source>
        <dbReference type="Proteomes" id="UP000034232"/>
    </source>
</evidence>
<dbReference type="EMBL" id="JJPK01000038">
    <property type="protein sequence ID" value="KKG63418.1"/>
    <property type="molecule type" value="Genomic_DNA"/>
</dbReference>
<proteinExistence type="predicted"/>
<evidence type="ECO:0000313" key="15">
    <source>
        <dbReference type="EMBL" id="KKH46011.1"/>
    </source>
</evidence>
<feature type="region of interest" description="Disordered" evidence="1">
    <location>
        <begin position="550"/>
        <end position="569"/>
    </location>
</feature>
<dbReference type="Proteomes" id="UP000033835">
    <property type="component" value="Unassembled WGS sequence"/>
</dbReference>
<evidence type="ECO:0000313" key="51">
    <source>
        <dbReference type="Proteomes" id="UP000034937"/>
    </source>
</evidence>
<dbReference type="NCBIfam" id="TIGR04279">
    <property type="entry name" value="TIGR04279 domain"/>
    <property type="match status" value="1"/>
</dbReference>
<evidence type="ECO:0000313" key="40">
    <source>
        <dbReference type="Proteomes" id="UP000034547"/>
    </source>
</evidence>
<dbReference type="InterPro" id="IPR026595">
    <property type="entry name" value="CHP04279"/>
</dbReference>
<dbReference type="EMBL" id="JJPT01000032">
    <property type="protein sequence ID" value="KKG94018.1"/>
    <property type="molecule type" value="Genomic_DNA"/>
</dbReference>
<evidence type="ECO:0000313" key="10">
    <source>
        <dbReference type="EMBL" id="KKG99355.1"/>
    </source>
</evidence>
<dbReference type="EMBL" id="JJQG01000091">
    <property type="protein sequence ID" value="KKH38378.1"/>
    <property type="molecule type" value="Genomic_DNA"/>
</dbReference>
<dbReference type="Proteomes" id="UP000034842">
    <property type="component" value="Unassembled WGS sequence"/>
</dbReference>
<comment type="caution">
    <text evidence="7">The sequence shown here is derived from an EMBL/GenBank/DDBJ whole genome shotgun (WGS) entry which is preliminary data.</text>
</comment>
<dbReference type="Proteomes" id="UP000034668">
    <property type="component" value="Unassembled WGS sequence"/>
</dbReference>
<dbReference type="EMBL" id="JJQZ01000126">
    <property type="protein sequence ID" value="KKH93758.1"/>
    <property type="molecule type" value="Genomic_DNA"/>
</dbReference>
<dbReference type="EMBL" id="JJRA01000118">
    <property type="protein sequence ID" value="KKI01743.1"/>
    <property type="molecule type" value="Genomic_DNA"/>
</dbReference>
<evidence type="ECO:0000313" key="7">
    <source>
        <dbReference type="EMBL" id="KKG63418.1"/>
    </source>
</evidence>
<evidence type="ECO:0000313" key="16">
    <source>
        <dbReference type="EMBL" id="KKH54216.1"/>
    </source>
</evidence>
<dbReference type="EMBL" id="JJPU01000046">
    <property type="protein sequence ID" value="KKH00348.1"/>
    <property type="molecule type" value="Genomic_DNA"/>
</dbReference>
<organism evidence="7 41">
    <name type="scientific">Methanosarcina mazei</name>
    <name type="common">Methanosarcina frisia</name>
    <dbReference type="NCBI Taxonomy" id="2209"/>
    <lineage>
        <taxon>Archaea</taxon>
        <taxon>Methanobacteriati</taxon>
        <taxon>Methanobacteriota</taxon>
        <taxon>Stenosarchaea group</taxon>
        <taxon>Methanomicrobia</taxon>
        <taxon>Methanosarcinales</taxon>
        <taxon>Methanosarcinaceae</taxon>
        <taxon>Methanosarcina</taxon>
    </lineage>
</organism>
<dbReference type="EMBL" id="JJQS01000026">
    <property type="protein sequence ID" value="KKH77535.1"/>
    <property type="molecule type" value="Genomic_DNA"/>
</dbReference>
<evidence type="ECO:0000313" key="37">
    <source>
        <dbReference type="Proteomes" id="UP000034253"/>
    </source>
</evidence>
<dbReference type="EMBL" id="JJPJ01000162">
    <property type="protein sequence ID" value="KKG56913.1"/>
    <property type="molecule type" value="Genomic_DNA"/>
</dbReference>
<dbReference type="Proteomes" id="UP000034142">
    <property type="component" value="Unassembled WGS sequence"/>
</dbReference>